<dbReference type="InterPro" id="IPR046488">
    <property type="entry name" value="Sfc3/Tfc3_C"/>
</dbReference>
<feature type="region of interest" description="Disordered" evidence="6">
    <location>
        <begin position="488"/>
        <end position="510"/>
    </location>
</feature>
<organism evidence="10 11">
    <name type="scientific">Maudiozyma humilis</name>
    <name type="common">Sour dough yeast</name>
    <name type="synonym">Kazachstania humilis</name>
    <dbReference type="NCBI Taxonomy" id="51915"/>
    <lineage>
        <taxon>Eukaryota</taxon>
        <taxon>Fungi</taxon>
        <taxon>Dikarya</taxon>
        <taxon>Ascomycota</taxon>
        <taxon>Saccharomycotina</taxon>
        <taxon>Saccharomycetes</taxon>
        <taxon>Saccharomycetales</taxon>
        <taxon>Saccharomycetaceae</taxon>
        <taxon>Maudiozyma</taxon>
    </lineage>
</organism>
<evidence type="ECO:0000256" key="6">
    <source>
        <dbReference type="SAM" id="MobiDB-lite"/>
    </source>
</evidence>
<sequence>MASPLYPDELVSKLLDEVAYNKGAIKVKQLWEIAKQFANVDDESIKEFVFSSLLSNPDINLLVNDKETNIVPYEKIKEIEDTASIALNEEKLWITLTGYGKKESAIGKLPFELLLEVAKAKEKGINTMNLVKQTKQDPRSITGRLKKLSQLVDTKQVIYQGHLVKQVTLKKFKQDAPTTKAYVNMRDNLETIVNVVKNSKNGVRQTTDLKRELKFDKEKRLSKAFTVAISWLHDKGYLQKVIIISPNNPLIRIRCVKYLKDYTNDGKVNTYEDEDDMSDDGPDAQGDANETRQDEEEELEGLDYFNATSLLQDQGLMMEDQVPSSNQKFMINRFYPIQNQTYDLVAATGTKGLSTIKVINAMVGRDYQRSFTKSSEYYVQTVGKKKLDSSVLNLVKIYDSEGKKKFYRIFTEENFKKMMDPSATFTPEHIKPSKIQKSSLAQLNKKEFTPLSNTLRFGTDAQNNEVFFWHGSDTLAIKTKDVKKLPKSVRKKRAAAREEAREGTPKAKKLKQISLDDMSSTSTVVEDSHLNMITEAKPKLIKEKRALNIDGFSADSLKALKRQRVLVQVLEKMGGVAYLKESFFDELSKALGSTFLVDKKTARGDTDQLVESGKLLLREDPKTKKRLIYLPGKTEHDLEMYLDKEKNKKKMSFSSTLHTSDIYFFDQSVKHRFTKSAKSAERINRFQNKNKPKTSNTGEKPERRTRRKMPTRSKTASDELKGRRNSLFTSIADGTSASAEQRKAAPVSKTTFHVGKQSGIEALIMAVVITKTITNEIQWGKISLIFPKNSVDNLKKKWTSRRVKMGHSGWKAYADKWKRILVHSIKDETVSLQDAESVNLPVLIDLWINYEKNRKTGAISLYRDYKTNMEKHTFVRDPPQHTSQLGIMMSSMVQREASSLKETFLYRPADDLDTDDEKRKRVEDIKSVIRSILIDKVETGKEGIELLKDVPKDELDGVVLDMAKAKQVYLHGSKLEASPMIKETLESKGPFAKYNRAVEYNYSIEEVLGSGNGIVIDQEINDIAAWQLIDLISRRKIKMYVIPIGREIGNFHYTTRKFEIETLTPPLICAAEKSDQPLSSTSVAVPVPLGPGYSRLWINSDGHLRPEIWKNLISFVINEVLFNPGVMIERLQEVCYDFLSRKELSEICSWLEQKGLLQKLPFEGFMVTYKWYRLMA</sequence>
<evidence type="ECO:0000313" key="11">
    <source>
        <dbReference type="Proteomes" id="UP001377567"/>
    </source>
</evidence>
<dbReference type="InterPro" id="IPR049543">
    <property type="entry name" value="WHD_TFC3"/>
</dbReference>
<dbReference type="AlphaFoldDB" id="A0AAV5S3D7"/>
<dbReference type="GO" id="GO:0005634">
    <property type="term" value="C:nucleus"/>
    <property type="evidence" value="ECO:0007669"/>
    <property type="project" value="UniProtKB-SubCell"/>
</dbReference>
<evidence type="ECO:0000313" key="10">
    <source>
        <dbReference type="EMBL" id="GMM57184.1"/>
    </source>
</evidence>
<feature type="domain" description="Transcription factor tau subunit sfc3/Tfc3 C-terminal" evidence="8">
    <location>
        <begin position="753"/>
        <end position="1132"/>
    </location>
</feature>
<evidence type="ECO:0000256" key="4">
    <source>
        <dbReference type="ARBA" id="ARBA00023163"/>
    </source>
</evidence>
<feature type="compositionally biased region" description="Basic and acidic residues" evidence="6">
    <location>
        <begin position="495"/>
        <end position="505"/>
    </location>
</feature>
<dbReference type="EMBL" id="BTGD01000011">
    <property type="protein sequence ID" value="GMM57184.1"/>
    <property type="molecule type" value="Genomic_DNA"/>
</dbReference>
<keyword evidence="4" id="KW-0804">Transcription</keyword>
<evidence type="ECO:0000256" key="5">
    <source>
        <dbReference type="ARBA" id="ARBA00023242"/>
    </source>
</evidence>
<protein>
    <submittedName>
        <fullName evidence="10">Transcription factor TFIIIC subunit</fullName>
    </submittedName>
</protein>
<feature type="compositionally biased region" description="Polar residues" evidence="6">
    <location>
        <begin position="685"/>
        <end position="698"/>
    </location>
</feature>
<evidence type="ECO:0000256" key="3">
    <source>
        <dbReference type="ARBA" id="ARBA00023125"/>
    </source>
</evidence>
<keyword evidence="11" id="KW-1185">Reference proteome</keyword>
<evidence type="ECO:0000259" key="7">
    <source>
        <dbReference type="Pfam" id="PF04182"/>
    </source>
</evidence>
<dbReference type="GO" id="GO:0000127">
    <property type="term" value="C:transcription factor TFIIIC complex"/>
    <property type="evidence" value="ECO:0007669"/>
    <property type="project" value="InterPro"/>
</dbReference>
<feature type="compositionally biased region" description="Acidic residues" evidence="6">
    <location>
        <begin position="271"/>
        <end position="282"/>
    </location>
</feature>
<dbReference type="PANTHER" id="PTHR15180:SF1">
    <property type="entry name" value="GENERAL TRANSCRIPTION FACTOR 3C POLYPEPTIDE 1"/>
    <property type="match status" value="1"/>
</dbReference>
<keyword evidence="2" id="KW-0597">Phosphoprotein</keyword>
<evidence type="ECO:0000256" key="1">
    <source>
        <dbReference type="ARBA" id="ARBA00004123"/>
    </source>
</evidence>
<dbReference type="CDD" id="cd16169">
    <property type="entry name" value="Tau138_eWH"/>
    <property type="match status" value="1"/>
</dbReference>
<name>A0AAV5S3D7_MAUHU</name>
<dbReference type="Pfam" id="PF21552">
    <property type="entry name" value="WHD_TFC3"/>
    <property type="match status" value="1"/>
</dbReference>
<dbReference type="Proteomes" id="UP001377567">
    <property type="component" value="Unassembled WGS sequence"/>
</dbReference>
<gene>
    <name evidence="10" type="ORF">DAKH74_038000</name>
</gene>
<dbReference type="GO" id="GO:0003677">
    <property type="term" value="F:DNA binding"/>
    <property type="evidence" value="ECO:0007669"/>
    <property type="project" value="UniProtKB-KW"/>
</dbReference>
<dbReference type="InterPro" id="IPR035625">
    <property type="entry name" value="Tfc3-like_eWH"/>
</dbReference>
<proteinExistence type="predicted"/>
<keyword evidence="5" id="KW-0539">Nucleus</keyword>
<keyword evidence="3" id="KW-0238">DNA-binding</keyword>
<reference evidence="10 11" key="1">
    <citation type="journal article" date="2023" name="Elife">
        <title>Identification of key yeast species and microbe-microbe interactions impacting larval growth of Drosophila in the wild.</title>
        <authorList>
            <person name="Mure A."/>
            <person name="Sugiura Y."/>
            <person name="Maeda R."/>
            <person name="Honda K."/>
            <person name="Sakurai N."/>
            <person name="Takahashi Y."/>
            <person name="Watada M."/>
            <person name="Katoh T."/>
            <person name="Gotoh A."/>
            <person name="Gotoh Y."/>
            <person name="Taniguchi I."/>
            <person name="Nakamura K."/>
            <person name="Hayashi T."/>
            <person name="Katayama T."/>
            <person name="Uemura T."/>
            <person name="Hattori Y."/>
        </authorList>
    </citation>
    <scope>NUCLEOTIDE SEQUENCE [LARGE SCALE GENOMIC DNA]</scope>
    <source>
        <strain evidence="10 11">KH-74</strain>
    </source>
</reference>
<dbReference type="GO" id="GO:0042791">
    <property type="term" value="P:5S class rRNA transcription by RNA polymerase III"/>
    <property type="evidence" value="ECO:0007669"/>
    <property type="project" value="TreeGrafter"/>
</dbReference>
<dbReference type="GO" id="GO:0006384">
    <property type="term" value="P:transcription initiation at RNA polymerase III promoter"/>
    <property type="evidence" value="ECO:0007669"/>
    <property type="project" value="InterPro"/>
</dbReference>
<feature type="region of interest" description="Disordered" evidence="6">
    <location>
        <begin position="676"/>
        <end position="720"/>
    </location>
</feature>
<evidence type="ECO:0000259" key="8">
    <source>
        <dbReference type="Pfam" id="PF20222"/>
    </source>
</evidence>
<feature type="region of interest" description="Disordered" evidence="6">
    <location>
        <begin position="269"/>
        <end position="294"/>
    </location>
</feature>
<comment type="subcellular location">
    <subcellularLocation>
        <location evidence="1">Nucleus</location>
    </subcellularLocation>
</comment>
<comment type="caution">
    <text evidence="10">The sequence shown here is derived from an EMBL/GenBank/DDBJ whole genome shotgun (WGS) entry which is preliminary data.</text>
</comment>
<dbReference type="Pfam" id="PF04182">
    <property type="entry name" value="B-block_TFIIIC"/>
    <property type="match status" value="1"/>
</dbReference>
<feature type="domain" description="B-block binding subunit of TFIIIC" evidence="7">
    <location>
        <begin position="108"/>
        <end position="173"/>
    </location>
</feature>
<dbReference type="Pfam" id="PF20222">
    <property type="entry name" value="DUF6581"/>
    <property type="match status" value="1"/>
</dbReference>
<feature type="domain" description="Transcription factor tau 138 kDa subunit extended winged helix" evidence="9">
    <location>
        <begin position="556"/>
        <end position="646"/>
    </location>
</feature>
<dbReference type="InterPro" id="IPR044210">
    <property type="entry name" value="Tfc3-like"/>
</dbReference>
<accession>A0AAV5S3D7</accession>
<dbReference type="InterPro" id="IPR007309">
    <property type="entry name" value="TFIIIC_Bblock-bd"/>
</dbReference>
<dbReference type="PANTHER" id="PTHR15180">
    <property type="entry name" value="GENERAL TRANSCRIPTION FACTOR 3C POLYPEPTIDE 1"/>
    <property type="match status" value="1"/>
</dbReference>
<evidence type="ECO:0000259" key="9">
    <source>
        <dbReference type="Pfam" id="PF21552"/>
    </source>
</evidence>
<evidence type="ECO:0000256" key="2">
    <source>
        <dbReference type="ARBA" id="ARBA00022553"/>
    </source>
</evidence>